<keyword evidence="3" id="KW-1185">Reference proteome</keyword>
<protein>
    <submittedName>
        <fullName evidence="2">Uncharacterized protein</fullName>
    </submittedName>
</protein>
<evidence type="ECO:0000256" key="1">
    <source>
        <dbReference type="SAM" id="MobiDB-lite"/>
    </source>
</evidence>
<reference evidence="2" key="1">
    <citation type="journal article" date="2020" name="Stud. Mycol.">
        <title>101 Dothideomycetes genomes: a test case for predicting lifestyles and emergence of pathogens.</title>
        <authorList>
            <person name="Haridas S."/>
            <person name="Albert R."/>
            <person name="Binder M."/>
            <person name="Bloem J."/>
            <person name="Labutti K."/>
            <person name="Salamov A."/>
            <person name="Andreopoulos B."/>
            <person name="Baker S."/>
            <person name="Barry K."/>
            <person name="Bills G."/>
            <person name="Bluhm B."/>
            <person name="Cannon C."/>
            <person name="Castanera R."/>
            <person name="Culley D."/>
            <person name="Daum C."/>
            <person name="Ezra D."/>
            <person name="Gonzalez J."/>
            <person name="Henrissat B."/>
            <person name="Kuo A."/>
            <person name="Liang C."/>
            <person name="Lipzen A."/>
            <person name="Lutzoni F."/>
            <person name="Magnuson J."/>
            <person name="Mondo S."/>
            <person name="Nolan M."/>
            <person name="Ohm R."/>
            <person name="Pangilinan J."/>
            <person name="Park H.-J."/>
            <person name="Ramirez L."/>
            <person name="Alfaro M."/>
            <person name="Sun H."/>
            <person name="Tritt A."/>
            <person name="Yoshinaga Y."/>
            <person name="Zwiers L.-H."/>
            <person name="Turgeon B."/>
            <person name="Goodwin S."/>
            <person name="Spatafora J."/>
            <person name="Crous P."/>
            <person name="Grigoriev I."/>
        </authorList>
    </citation>
    <scope>NUCLEOTIDE SEQUENCE</scope>
    <source>
        <strain evidence="2">CBS 279.74</strain>
    </source>
</reference>
<name>A0A6G1KIS7_9PLEO</name>
<feature type="region of interest" description="Disordered" evidence="1">
    <location>
        <begin position="547"/>
        <end position="573"/>
    </location>
</feature>
<feature type="region of interest" description="Disordered" evidence="1">
    <location>
        <begin position="75"/>
        <end position="106"/>
    </location>
</feature>
<evidence type="ECO:0000313" key="2">
    <source>
        <dbReference type="EMBL" id="KAF2712749.1"/>
    </source>
</evidence>
<dbReference type="OrthoDB" id="3944128at2759"/>
<dbReference type="AlphaFoldDB" id="A0A6G1KIS7"/>
<proteinExistence type="predicted"/>
<evidence type="ECO:0000313" key="3">
    <source>
        <dbReference type="Proteomes" id="UP000799428"/>
    </source>
</evidence>
<accession>A0A6G1KIS7</accession>
<feature type="compositionally biased region" description="Low complexity" evidence="1">
    <location>
        <begin position="548"/>
        <end position="573"/>
    </location>
</feature>
<organism evidence="2 3">
    <name type="scientific">Pleomassaria siparia CBS 279.74</name>
    <dbReference type="NCBI Taxonomy" id="1314801"/>
    <lineage>
        <taxon>Eukaryota</taxon>
        <taxon>Fungi</taxon>
        <taxon>Dikarya</taxon>
        <taxon>Ascomycota</taxon>
        <taxon>Pezizomycotina</taxon>
        <taxon>Dothideomycetes</taxon>
        <taxon>Pleosporomycetidae</taxon>
        <taxon>Pleosporales</taxon>
        <taxon>Pleomassariaceae</taxon>
        <taxon>Pleomassaria</taxon>
    </lineage>
</organism>
<sequence>MPNTSEDNVCRHIPSQGHNLTRAVNLNSSSITTSSTSLSSDQSISSTSTLTPARPHFALEVSYLSGISTSSSLSSSSIPTSSSNSSSQSSTSVAATTSTSNGTYITTSSPNTSNYTIYITANTTAPAPTKCTGCVLEALWPLTISYGMMDHSTAWTSIVVTKILLVMTTTYMQGTAIETVVTTQETLNQTKTVVGTANQTVTHTTPVFTFEPRYGTTLTFSTDIEIGITGVVTAFPEQSICNVQVSSITWAYIAPTRTEDWSSFIQTCPSGAPEGDPGTPQLLPTALVNFLKQDPDIHNIFSGSDIATCPTHMETAVDGFPTFTFSPSTAEMSVTGPGHTETGPALIFITIGPVSITATATSVWLNGSSLSLGPSGMIAVLNGITQTFGNAPVITSVPVLTVGGKTISAMVVGGSTAFVLGPGKSSTGGGVLTVDGTTFHMPSDGSGSTVVINGVTSTLDSPVLPVITLNNQIVTASVTGGITAFVLGPGQTLVPGGIITMSGTTYSMPASASGSVVVINGGTTCSLDSKGTALIINGITSSIPRVPASNSATSTHSGSASGRTTSSSWTSTTSERGLGNFIASGLGINQTGGAVQGASGGLEKWVEGLAIGTVGWLIMIL</sequence>
<dbReference type="EMBL" id="MU005766">
    <property type="protein sequence ID" value="KAF2712749.1"/>
    <property type="molecule type" value="Genomic_DNA"/>
</dbReference>
<dbReference type="Proteomes" id="UP000799428">
    <property type="component" value="Unassembled WGS sequence"/>
</dbReference>
<gene>
    <name evidence="2" type="ORF">K504DRAFT_452896</name>
</gene>